<evidence type="ECO:0000313" key="5">
    <source>
        <dbReference type="EMBL" id="JAI17303.1"/>
    </source>
</evidence>
<reference evidence="5" key="1">
    <citation type="journal article" date="2015" name="Insect Biochem. Mol. Biol.">
        <title>An insight into the sialome of the horse fly, Tabanus bromius.</title>
        <authorList>
            <person name="Ribeiro J.M."/>
            <person name="Kazimirova M."/>
            <person name="Takac P."/>
            <person name="Andersen J.F."/>
            <person name="Francischetti I.M."/>
        </authorList>
    </citation>
    <scope>NUCLEOTIDE SEQUENCE</scope>
</reference>
<dbReference type="InterPro" id="IPR039845">
    <property type="entry name" value="FAM192A"/>
</dbReference>
<evidence type="ECO:0000256" key="1">
    <source>
        <dbReference type="ARBA" id="ARBA00004123"/>
    </source>
</evidence>
<comment type="subcellular location">
    <subcellularLocation>
        <location evidence="1">Nucleus</location>
    </subcellularLocation>
</comment>
<feature type="region of interest" description="Disordered" evidence="3">
    <location>
        <begin position="1"/>
        <end position="44"/>
    </location>
</feature>
<keyword evidence="2" id="KW-0539">Nucleus</keyword>
<accession>A0A0K8TT31</accession>
<proteinExistence type="evidence at transcript level"/>
<dbReference type="PANTHER" id="PTHR13495:SF0">
    <property type="entry name" value="PSME3-INTERACTING PROTEIN"/>
    <property type="match status" value="1"/>
</dbReference>
<dbReference type="GO" id="GO:0005634">
    <property type="term" value="C:nucleus"/>
    <property type="evidence" value="ECO:0007669"/>
    <property type="project" value="UniProtKB-SubCell"/>
</dbReference>
<dbReference type="AlphaFoldDB" id="A0A0K8TT31"/>
<dbReference type="InterPro" id="IPR019331">
    <property type="entry name" value="FAM192A/Fyv6_N"/>
</dbReference>
<feature type="compositionally biased region" description="Acidic residues" evidence="3">
    <location>
        <begin position="204"/>
        <end position="213"/>
    </location>
</feature>
<feature type="non-terminal residue" evidence="5">
    <location>
        <position position="244"/>
    </location>
</feature>
<feature type="region of interest" description="Disordered" evidence="3">
    <location>
        <begin position="195"/>
        <end position="216"/>
    </location>
</feature>
<evidence type="ECO:0000256" key="2">
    <source>
        <dbReference type="ARBA" id="ARBA00023242"/>
    </source>
</evidence>
<evidence type="ECO:0000259" key="4">
    <source>
        <dbReference type="Pfam" id="PF10187"/>
    </source>
</evidence>
<name>A0A0K8TT31_TABBR</name>
<protein>
    <submittedName>
        <fullName evidence="5">Putative nefa-interacting nuclear protein nip30</fullName>
    </submittedName>
</protein>
<feature type="region of interest" description="Disordered" evidence="3">
    <location>
        <begin position="110"/>
        <end position="165"/>
    </location>
</feature>
<feature type="domain" description="FAM192A/Fyv6 N-terminal" evidence="4">
    <location>
        <begin position="5"/>
        <end position="106"/>
    </location>
</feature>
<dbReference type="EMBL" id="GDAI01000300">
    <property type="protein sequence ID" value="JAI17303.1"/>
    <property type="molecule type" value="mRNA"/>
</dbReference>
<feature type="compositionally biased region" description="Polar residues" evidence="3">
    <location>
        <begin position="129"/>
        <end position="143"/>
    </location>
</feature>
<feature type="compositionally biased region" description="Basic and acidic residues" evidence="3">
    <location>
        <begin position="17"/>
        <end position="31"/>
    </location>
</feature>
<dbReference type="PANTHER" id="PTHR13495">
    <property type="entry name" value="NEFA-INTERACTING NUCLEAR PROTEIN NIP30"/>
    <property type="match status" value="1"/>
</dbReference>
<evidence type="ECO:0000256" key="3">
    <source>
        <dbReference type="SAM" id="MobiDB-lite"/>
    </source>
</evidence>
<dbReference type="Pfam" id="PF10187">
    <property type="entry name" value="FAM192A_Fyv6_N"/>
    <property type="match status" value="1"/>
</dbReference>
<feature type="compositionally biased region" description="Basic and acidic residues" evidence="3">
    <location>
        <begin position="156"/>
        <end position="165"/>
    </location>
</feature>
<feature type="compositionally biased region" description="Basic and acidic residues" evidence="3">
    <location>
        <begin position="110"/>
        <end position="127"/>
    </location>
</feature>
<organism evidence="5">
    <name type="scientific">Tabanus bromius</name>
    <name type="common">Band-eyed brown horse fly</name>
    <dbReference type="NCBI Taxonomy" id="304241"/>
    <lineage>
        <taxon>Eukaryota</taxon>
        <taxon>Metazoa</taxon>
        <taxon>Ecdysozoa</taxon>
        <taxon>Arthropoda</taxon>
        <taxon>Hexapoda</taxon>
        <taxon>Insecta</taxon>
        <taxon>Pterygota</taxon>
        <taxon>Neoptera</taxon>
        <taxon>Endopterygota</taxon>
        <taxon>Diptera</taxon>
        <taxon>Brachycera</taxon>
        <taxon>Tabanomorpha</taxon>
        <taxon>Tabanoidea</taxon>
        <taxon>Tabanidae</taxon>
        <taxon>Tabanus</taxon>
    </lineage>
</organism>
<sequence>MSSGFVSEADVAAARQKRQEEWEKVRTKDQPLECPEPEYDPRSLFERLQEQKKKKELEYEEAHKLKNLIRGLDDDEVNFLELVDRAKSNFEQQQKKEEIQEIEDFRKKKAELDEKSSEIKPTTEKSKQKNSALLSSQRVSQKSLLAGAIQKKRNHERVEPQEEPKRICYVHPQSDPRKLTKGAMKCVGVLPGIGKYKESSDSEMSSDSEEETEQGGRFDLVGRKAVDVTKKCEAAFFCFDFSVV</sequence>